<evidence type="ECO:0000259" key="4">
    <source>
        <dbReference type="PROSITE" id="PS50949"/>
    </source>
</evidence>
<gene>
    <name evidence="5" type="ORF">HNP60_002149</name>
</gene>
<dbReference type="Gene3D" id="6.10.250.1220">
    <property type="match status" value="1"/>
</dbReference>
<keyword evidence="6" id="KW-1185">Reference proteome</keyword>
<dbReference type="PANTHER" id="PTHR38445">
    <property type="entry name" value="HTH-TYPE TRANSCRIPTIONAL REPRESSOR YTRA"/>
    <property type="match status" value="1"/>
</dbReference>
<dbReference type="Proteomes" id="UP001138540">
    <property type="component" value="Unassembled WGS sequence"/>
</dbReference>
<dbReference type="PROSITE" id="PS50949">
    <property type="entry name" value="HTH_GNTR"/>
    <property type="match status" value="1"/>
</dbReference>
<evidence type="ECO:0000256" key="1">
    <source>
        <dbReference type="ARBA" id="ARBA00023015"/>
    </source>
</evidence>
<dbReference type="InterPro" id="IPR000524">
    <property type="entry name" value="Tscrpt_reg_HTH_GntR"/>
</dbReference>
<name>A0ABR6NFW5_9SPHN</name>
<proteinExistence type="predicted"/>
<evidence type="ECO:0000256" key="2">
    <source>
        <dbReference type="ARBA" id="ARBA00023125"/>
    </source>
</evidence>
<dbReference type="CDD" id="cd07377">
    <property type="entry name" value="WHTH_GntR"/>
    <property type="match status" value="1"/>
</dbReference>
<accession>A0ABR6NFW5</accession>
<dbReference type="Gene3D" id="1.10.10.10">
    <property type="entry name" value="Winged helix-like DNA-binding domain superfamily/Winged helix DNA-binding domain"/>
    <property type="match status" value="1"/>
</dbReference>
<dbReference type="SUPFAM" id="SSF46785">
    <property type="entry name" value="Winged helix' DNA-binding domain"/>
    <property type="match status" value="1"/>
</dbReference>
<reference evidence="5 6" key="1">
    <citation type="submission" date="2020-08" db="EMBL/GenBank/DDBJ databases">
        <title>Exploring microbial biodiversity for novel pathways involved in the catabolism of aromatic compounds derived from lignin.</title>
        <authorList>
            <person name="Elkins J."/>
        </authorList>
    </citation>
    <scope>NUCLEOTIDE SEQUENCE [LARGE SCALE GENOMIC DNA]</scope>
    <source>
        <strain evidence="5 6">B1D3A</strain>
    </source>
</reference>
<sequence length="115" mass="12799">MIDDNRPVYLRLRDVIAAAILEGRYGDGDILPSVRAFAAQQGANPLTVAKAYQSFQDDGLVQVKRGVGMFVSPGASRKLRAMERERFFSSVWPPVVEQMNRIGITLDELTDRTEA</sequence>
<feature type="domain" description="HTH gntR-type" evidence="4">
    <location>
        <begin position="6"/>
        <end position="74"/>
    </location>
</feature>
<organism evidence="5 6">
    <name type="scientific">Sphingobium lignivorans</name>
    <dbReference type="NCBI Taxonomy" id="2735886"/>
    <lineage>
        <taxon>Bacteria</taxon>
        <taxon>Pseudomonadati</taxon>
        <taxon>Pseudomonadota</taxon>
        <taxon>Alphaproteobacteria</taxon>
        <taxon>Sphingomonadales</taxon>
        <taxon>Sphingomonadaceae</taxon>
        <taxon>Sphingobium</taxon>
    </lineage>
</organism>
<evidence type="ECO:0000313" key="5">
    <source>
        <dbReference type="EMBL" id="MBB5986175.1"/>
    </source>
</evidence>
<evidence type="ECO:0000313" key="6">
    <source>
        <dbReference type="Proteomes" id="UP001138540"/>
    </source>
</evidence>
<comment type="caution">
    <text evidence="5">The sequence shown here is derived from an EMBL/GenBank/DDBJ whole genome shotgun (WGS) entry which is preliminary data.</text>
</comment>
<dbReference type="InterPro" id="IPR036388">
    <property type="entry name" value="WH-like_DNA-bd_sf"/>
</dbReference>
<evidence type="ECO:0000256" key="3">
    <source>
        <dbReference type="ARBA" id="ARBA00023163"/>
    </source>
</evidence>
<keyword evidence="1" id="KW-0805">Transcription regulation</keyword>
<dbReference type="RefSeq" id="WP_014076588.1">
    <property type="nucleotide sequence ID" value="NZ_JACHKA010000001.1"/>
</dbReference>
<dbReference type="Pfam" id="PF00392">
    <property type="entry name" value="GntR"/>
    <property type="match status" value="1"/>
</dbReference>
<dbReference type="InterPro" id="IPR036390">
    <property type="entry name" value="WH_DNA-bd_sf"/>
</dbReference>
<dbReference type="EMBL" id="JACHKA010000001">
    <property type="protein sequence ID" value="MBB5986175.1"/>
    <property type="molecule type" value="Genomic_DNA"/>
</dbReference>
<protein>
    <submittedName>
        <fullName evidence="5">GntR family transcriptional regulator</fullName>
    </submittedName>
</protein>
<dbReference type="SMART" id="SM00345">
    <property type="entry name" value="HTH_GNTR"/>
    <property type="match status" value="1"/>
</dbReference>
<keyword evidence="3" id="KW-0804">Transcription</keyword>
<keyword evidence="2" id="KW-0238">DNA-binding</keyword>
<dbReference type="PANTHER" id="PTHR38445:SF10">
    <property type="entry name" value="GNTR-FAMILY TRANSCRIPTIONAL REGULATOR"/>
    <property type="match status" value="1"/>
</dbReference>